<dbReference type="PROSITE" id="PS50809">
    <property type="entry name" value="DM_2"/>
    <property type="match status" value="1"/>
</dbReference>
<gene>
    <name evidence="7" type="ORF">MSPICULIGERA_LOCUS17620</name>
</gene>
<dbReference type="EMBL" id="CATQJA010002656">
    <property type="protein sequence ID" value="CAJ0579401.1"/>
    <property type="molecule type" value="Genomic_DNA"/>
</dbReference>
<dbReference type="InterPro" id="IPR026607">
    <property type="entry name" value="DMRT"/>
</dbReference>
<dbReference type="InterPro" id="IPR036407">
    <property type="entry name" value="DM_DNA-bd_sf"/>
</dbReference>
<sequence length="244" mass="26586">MTASIFEVKCKRIPNCQKCGQHGRKNRLKGHKRVCPYKDCTCPKCQVVSERQKLMADQIKIRRRQRKDTLLSLTRESITATISALSQMPNSNVNNLQAALLYNHMKPSDAASALQKASEIPVTSTASSTSMPPLSQAAPDLQTLILSSSAPHPSTIPTSTVMLDPLLLPLAAPIDQLTSTALPLSQPLQPLLNTTPVTTPKMGVPDVLVLPLIVETNTKVPYRCVAPNEVANQSIGYFKTDTTY</sequence>
<dbReference type="FunFam" id="4.10.1040.10:FF:000001">
    <property type="entry name" value="doublesex- and mab-3-related transcription factor 1"/>
    <property type="match status" value="1"/>
</dbReference>
<keyword evidence="2 5" id="KW-0862">Zinc</keyword>
<evidence type="ECO:0000313" key="7">
    <source>
        <dbReference type="EMBL" id="CAJ0579401.1"/>
    </source>
</evidence>
<dbReference type="PANTHER" id="PTHR12322">
    <property type="entry name" value="DOUBLESEX AND MAB-3 RELATED TRANSCRIPTION FACTOR DMRT"/>
    <property type="match status" value="1"/>
</dbReference>
<feature type="non-terminal residue" evidence="7">
    <location>
        <position position="244"/>
    </location>
</feature>
<evidence type="ECO:0000256" key="5">
    <source>
        <dbReference type="PROSITE-ProRule" id="PRU00070"/>
    </source>
</evidence>
<feature type="domain" description="DM" evidence="6">
    <location>
        <begin position="16"/>
        <end position="63"/>
    </location>
</feature>
<accession>A0AA36D2E7</accession>
<feature type="DNA-binding region" description="DM" evidence="5">
    <location>
        <begin position="16"/>
        <end position="63"/>
    </location>
</feature>
<dbReference type="InterPro" id="IPR001275">
    <property type="entry name" value="DM_DNA-bd"/>
</dbReference>
<dbReference type="SMART" id="SM00301">
    <property type="entry name" value="DM"/>
    <property type="match status" value="1"/>
</dbReference>
<dbReference type="PROSITE" id="PS40000">
    <property type="entry name" value="DM_1"/>
    <property type="match status" value="1"/>
</dbReference>
<dbReference type="GO" id="GO:0000978">
    <property type="term" value="F:RNA polymerase II cis-regulatory region sequence-specific DNA binding"/>
    <property type="evidence" value="ECO:0007669"/>
    <property type="project" value="TreeGrafter"/>
</dbReference>
<keyword evidence="3 5" id="KW-0238">DNA-binding</keyword>
<dbReference type="AlphaFoldDB" id="A0AA36D2E7"/>
<evidence type="ECO:0000256" key="3">
    <source>
        <dbReference type="ARBA" id="ARBA00023125"/>
    </source>
</evidence>
<dbReference type="GO" id="GO:0005634">
    <property type="term" value="C:nucleus"/>
    <property type="evidence" value="ECO:0007669"/>
    <property type="project" value="UniProtKB-SubCell"/>
</dbReference>
<keyword evidence="4 5" id="KW-0539">Nucleus</keyword>
<evidence type="ECO:0000313" key="8">
    <source>
        <dbReference type="Proteomes" id="UP001177023"/>
    </source>
</evidence>
<name>A0AA36D2E7_9BILA</name>
<comment type="caution">
    <text evidence="7">The sequence shown here is derived from an EMBL/GenBank/DDBJ whole genome shotgun (WGS) entry which is preliminary data.</text>
</comment>
<comment type="subcellular location">
    <subcellularLocation>
        <location evidence="5">Nucleus</location>
    </subcellularLocation>
</comment>
<dbReference type="GO" id="GO:0046872">
    <property type="term" value="F:metal ion binding"/>
    <property type="evidence" value="ECO:0007669"/>
    <property type="project" value="UniProtKB-KW"/>
</dbReference>
<dbReference type="GO" id="GO:0007548">
    <property type="term" value="P:sex differentiation"/>
    <property type="evidence" value="ECO:0007669"/>
    <property type="project" value="TreeGrafter"/>
</dbReference>
<keyword evidence="1 5" id="KW-0479">Metal-binding</keyword>
<organism evidence="7 8">
    <name type="scientific">Mesorhabditis spiculigera</name>
    <dbReference type="NCBI Taxonomy" id="96644"/>
    <lineage>
        <taxon>Eukaryota</taxon>
        <taxon>Metazoa</taxon>
        <taxon>Ecdysozoa</taxon>
        <taxon>Nematoda</taxon>
        <taxon>Chromadorea</taxon>
        <taxon>Rhabditida</taxon>
        <taxon>Rhabditina</taxon>
        <taxon>Rhabditomorpha</taxon>
        <taxon>Rhabditoidea</taxon>
        <taxon>Rhabditidae</taxon>
        <taxon>Mesorhabditinae</taxon>
        <taxon>Mesorhabditis</taxon>
    </lineage>
</organism>
<dbReference type="Pfam" id="PF00751">
    <property type="entry name" value="DM"/>
    <property type="match status" value="1"/>
</dbReference>
<dbReference type="Gene3D" id="4.10.1040.10">
    <property type="entry name" value="DM DNA-binding domain"/>
    <property type="match status" value="1"/>
</dbReference>
<evidence type="ECO:0000256" key="2">
    <source>
        <dbReference type="ARBA" id="ARBA00022833"/>
    </source>
</evidence>
<dbReference type="SUPFAM" id="SSF82927">
    <property type="entry name" value="Cysteine-rich DNA binding domain, (DM domain)"/>
    <property type="match status" value="1"/>
</dbReference>
<reference evidence="7" key="1">
    <citation type="submission" date="2023-06" db="EMBL/GenBank/DDBJ databases">
        <authorList>
            <person name="Delattre M."/>
        </authorList>
    </citation>
    <scope>NUCLEOTIDE SEQUENCE</scope>
    <source>
        <strain evidence="7">AF72</strain>
    </source>
</reference>
<proteinExistence type="predicted"/>
<evidence type="ECO:0000259" key="6">
    <source>
        <dbReference type="PROSITE" id="PS50809"/>
    </source>
</evidence>
<dbReference type="Proteomes" id="UP001177023">
    <property type="component" value="Unassembled WGS sequence"/>
</dbReference>
<evidence type="ECO:0000256" key="4">
    <source>
        <dbReference type="ARBA" id="ARBA00023242"/>
    </source>
</evidence>
<dbReference type="PANTHER" id="PTHR12322:SF110">
    <property type="entry name" value="DOUBLESEX- AND MAB-3-RELATED TRANSCRIPTION FACTOR DMD-10"/>
    <property type="match status" value="1"/>
</dbReference>
<protein>
    <recommendedName>
        <fullName evidence="6">DM domain-containing protein</fullName>
    </recommendedName>
</protein>
<keyword evidence="8" id="KW-1185">Reference proteome</keyword>
<evidence type="ECO:0000256" key="1">
    <source>
        <dbReference type="ARBA" id="ARBA00022723"/>
    </source>
</evidence>
<dbReference type="GO" id="GO:0000981">
    <property type="term" value="F:DNA-binding transcription factor activity, RNA polymerase II-specific"/>
    <property type="evidence" value="ECO:0007669"/>
    <property type="project" value="TreeGrafter"/>
</dbReference>